<reference evidence="2" key="1">
    <citation type="submission" date="2020-08" db="EMBL/GenBank/DDBJ databases">
        <title>Multicomponent nature underlies the extraordinary mechanical properties of spider dragline silk.</title>
        <authorList>
            <person name="Kono N."/>
            <person name="Nakamura H."/>
            <person name="Mori M."/>
            <person name="Yoshida Y."/>
            <person name="Ohtoshi R."/>
            <person name="Malay A.D."/>
            <person name="Moran D.A.P."/>
            <person name="Tomita M."/>
            <person name="Numata K."/>
            <person name="Arakawa K."/>
        </authorList>
    </citation>
    <scope>NUCLEOTIDE SEQUENCE</scope>
</reference>
<evidence type="ECO:0000313" key="2">
    <source>
        <dbReference type="EMBL" id="GFY69040.1"/>
    </source>
</evidence>
<feature type="region of interest" description="Disordered" evidence="1">
    <location>
        <begin position="67"/>
        <end position="96"/>
    </location>
</feature>
<organism evidence="2 3">
    <name type="scientific">Trichonephila inaurata madagascariensis</name>
    <dbReference type="NCBI Taxonomy" id="2747483"/>
    <lineage>
        <taxon>Eukaryota</taxon>
        <taxon>Metazoa</taxon>
        <taxon>Ecdysozoa</taxon>
        <taxon>Arthropoda</taxon>
        <taxon>Chelicerata</taxon>
        <taxon>Arachnida</taxon>
        <taxon>Araneae</taxon>
        <taxon>Araneomorphae</taxon>
        <taxon>Entelegynae</taxon>
        <taxon>Araneoidea</taxon>
        <taxon>Nephilidae</taxon>
        <taxon>Trichonephila</taxon>
        <taxon>Trichonephila inaurata</taxon>
    </lineage>
</organism>
<proteinExistence type="predicted"/>
<dbReference type="EMBL" id="BMAV01017411">
    <property type="protein sequence ID" value="GFY69040.1"/>
    <property type="molecule type" value="Genomic_DNA"/>
</dbReference>
<evidence type="ECO:0000313" key="3">
    <source>
        <dbReference type="Proteomes" id="UP000886998"/>
    </source>
</evidence>
<keyword evidence="3" id="KW-1185">Reference proteome</keyword>
<protein>
    <submittedName>
        <fullName evidence="2">Uncharacterized protein</fullName>
    </submittedName>
</protein>
<dbReference type="AlphaFoldDB" id="A0A8X6YA87"/>
<comment type="caution">
    <text evidence="2">The sequence shown here is derived from an EMBL/GenBank/DDBJ whole genome shotgun (WGS) entry which is preliminary data.</text>
</comment>
<sequence>MASRPTGLYIDWAADPFCMTVIDPYWGPINVPAYEALGLWSTDCTWQQVERYTRDLAACPLYTEEDLATTGETRPEEIERGEREKKRREKKTWSEGGKTAGRWIAIFYHLDIFFFL</sequence>
<accession>A0A8X6YA87</accession>
<name>A0A8X6YA87_9ARAC</name>
<evidence type="ECO:0000256" key="1">
    <source>
        <dbReference type="SAM" id="MobiDB-lite"/>
    </source>
</evidence>
<gene>
    <name evidence="2" type="ORF">TNIN_63081</name>
</gene>
<dbReference type="Proteomes" id="UP000886998">
    <property type="component" value="Unassembled WGS sequence"/>
</dbReference>
<feature type="compositionally biased region" description="Basic and acidic residues" evidence="1">
    <location>
        <begin position="73"/>
        <end position="84"/>
    </location>
</feature>